<dbReference type="NCBIfam" id="TIGR00488">
    <property type="entry name" value="bis(5'-nucleosyl)-tetraphosphatase (symmetrical) YqeK"/>
    <property type="match status" value="1"/>
</dbReference>
<evidence type="ECO:0000259" key="7">
    <source>
        <dbReference type="SMART" id="SM00471"/>
    </source>
</evidence>
<dbReference type="InterPro" id="IPR005249">
    <property type="entry name" value="YqeK"/>
</dbReference>
<dbReference type="Pfam" id="PF01966">
    <property type="entry name" value="HD"/>
    <property type="match status" value="1"/>
</dbReference>
<evidence type="ECO:0000256" key="6">
    <source>
        <dbReference type="ARBA" id="ARBA00049417"/>
    </source>
</evidence>
<dbReference type="EC" id="3.6.1.41" evidence="1"/>
<dbReference type="PANTHER" id="PTHR35795:SF1">
    <property type="entry name" value="BIS(5'-NUCLEOSYL)-TETRAPHOSPHATASE, SYMMETRICAL"/>
    <property type="match status" value="1"/>
</dbReference>
<reference evidence="9" key="1">
    <citation type="submission" date="2023-12" db="EMBL/GenBank/DDBJ databases">
        <title>Novel isolates from deep terrestrial aquifers shed light on the physiology and ecology of the class Limnochordia.</title>
        <authorList>
            <person name="Karnachuk O.V."/>
            <person name="Lukina A.P."/>
            <person name="Avakyan M.R."/>
            <person name="Kadnikov V."/>
            <person name="Begmatov S."/>
            <person name="Beletsky A.V."/>
            <person name="Mardanov A.V."/>
            <person name="Ravin N.V."/>
        </authorList>
    </citation>
    <scope>NUCLEOTIDE SEQUENCE [LARGE SCALE GENOMIC DNA]</scope>
    <source>
        <strain evidence="9">LN</strain>
    </source>
</reference>
<evidence type="ECO:0000256" key="2">
    <source>
        <dbReference type="ARBA" id="ARBA00022723"/>
    </source>
</evidence>
<dbReference type="GO" id="GO:0008803">
    <property type="term" value="F:bis(5'-nucleosyl)-tetraphosphatase (symmetrical) activity"/>
    <property type="evidence" value="ECO:0007669"/>
    <property type="project" value="UniProtKB-EC"/>
</dbReference>
<proteinExistence type="predicted"/>
<protein>
    <recommendedName>
        <fullName evidence="1">bis(5'-nucleosyl)-tetraphosphatase (symmetrical)</fullName>
        <ecNumber evidence="1">3.6.1.41</ecNumber>
    </recommendedName>
</protein>
<evidence type="ECO:0000256" key="4">
    <source>
        <dbReference type="ARBA" id="ARBA00022801"/>
    </source>
</evidence>
<evidence type="ECO:0000256" key="3">
    <source>
        <dbReference type="ARBA" id="ARBA00022741"/>
    </source>
</evidence>
<dbReference type="InterPro" id="IPR003607">
    <property type="entry name" value="HD/PDEase_dom"/>
</dbReference>
<keyword evidence="2" id="KW-0479">Metal-binding</keyword>
<evidence type="ECO:0000256" key="1">
    <source>
        <dbReference type="ARBA" id="ARBA00012506"/>
    </source>
</evidence>
<dbReference type="InterPro" id="IPR006674">
    <property type="entry name" value="HD_domain"/>
</dbReference>
<dbReference type="InterPro" id="IPR051094">
    <property type="entry name" value="Diverse_Catalytic_Enzymes"/>
</dbReference>
<dbReference type="RefSeq" id="WP_324667811.1">
    <property type="nucleotide sequence ID" value="NZ_CP141614.1"/>
</dbReference>
<accession>A0ABZ1BLY7</accession>
<dbReference type="SMART" id="SM00471">
    <property type="entry name" value="HDc"/>
    <property type="match status" value="1"/>
</dbReference>
<dbReference type="SUPFAM" id="SSF109604">
    <property type="entry name" value="HD-domain/PDEase-like"/>
    <property type="match status" value="1"/>
</dbReference>
<feature type="domain" description="HD/PDEase" evidence="7">
    <location>
        <begin position="20"/>
        <end position="148"/>
    </location>
</feature>
<dbReference type="Gene3D" id="1.10.3210.10">
    <property type="entry name" value="Hypothetical protein af1432"/>
    <property type="match status" value="1"/>
</dbReference>
<keyword evidence="9" id="KW-1185">Reference proteome</keyword>
<dbReference type="PANTHER" id="PTHR35795">
    <property type="entry name" value="SLR1885 PROTEIN"/>
    <property type="match status" value="1"/>
</dbReference>
<keyword evidence="4 8" id="KW-0378">Hydrolase</keyword>
<dbReference type="Proteomes" id="UP001333102">
    <property type="component" value="Chromosome"/>
</dbReference>
<dbReference type="CDD" id="cd00077">
    <property type="entry name" value="HDc"/>
    <property type="match status" value="1"/>
</dbReference>
<sequence>MRSPVPTGWGRLEPRVRAMVSPTRWRHIQGVVETARELARRFGLDEGRAAVAALLHDAARDWPLSRLTATLAEAGERLSPLEQASPELLHGPAAAHWARAHLGVDDGPVLDAVRYHTTGRPGMSPLEMVLVVADYSEPGREFAEAAAIREAARQSLEGACLLSLDARLRYLLDRGHPIHPRTVEARNWLLMRRASGCRA</sequence>
<comment type="catalytic activity">
    <reaction evidence="6">
        <text>P(1),P(4)-bis(5'-adenosyl) tetraphosphate + H2O = 2 ADP + 2 H(+)</text>
        <dbReference type="Rhea" id="RHEA:24252"/>
        <dbReference type="ChEBI" id="CHEBI:15377"/>
        <dbReference type="ChEBI" id="CHEBI:15378"/>
        <dbReference type="ChEBI" id="CHEBI:58141"/>
        <dbReference type="ChEBI" id="CHEBI:456216"/>
        <dbReference type="EC" id="3.6.1.41"/>
    </reaction>
</comment>
<name>A0ABZ1BLY7_9FIRM</name>
<keyword evidence="5" id="KW-0408">Iron</keyword>
<keyword evidence="3" id="KW-0547">Nucleotide-binding</keyword>
<dbReference type="EMBL" id="CP141614">
    <property type="protein sequence ID" value="WRP13566.1"/>
    <property type="molecule type" value="Genomic_DNA"/>
</dbReference>
<gene>
    <name evidence="8" type="primary">yqeK</name>
    <name evidence="8" type="ORF">VLY81_08885</name>
</gene>
<evidence type="ECO:0000313" key="8">
    <source>
        <dbReference type="EMBL" id="WRP13566.1"/>
    </source>
</evidence>
<evidence type="ECO:0000313" key="9">
    <source>
        <dbReference type="Proteomes" id="UP001333102"/>
    </source>
</evidence>
<organism evidence="8 9">
    <name type="scientific">Geochorda subterranea</name>
    <dbReference type="NCBI Taxonomy" id="3109564"/>
    <lineage>
        <taxon>Bacteria</taxon>
        <taxon>Bacillati</taxon>
        <taxon>Bacillota</taxon>
        <taxon>Limnochordia</taxon>
        <taxon>Limnochordales</taxon>
        <taxon>Geochordaceae</taxon>
        <taxon>Geochorda</taxon>
    </lineage>
</organism>
<evidence type="ECO:0000256" key="5">
    <source>
        <dbReference type="ARBA" id="ARBA00023004"/>
    </source>
</evidence>